<evidence type="ECO:0000256" key="1">
    <source>
        <dbReference type="ARBA" id="ARBA00022729"/>
    </source>
</evidence>
<feature type="coiled-coil region" evidence="3">
    <location>
        <begin position="372"/>
        <end position="399"/>
    </location>
</feature>
<feature type="domain" description="LamG-like jellyroll fold" evidence="4">
    <location>
        <begin position="483"/>
        <end position="627"/>
    </location>
</feature>
<dbReference type="EMBL" id="DSVQ01000012">
    <property type="protein sequence ID" value="HGT39388.1"/>
    <property type="molecule type" value="Genomic_DNA"/>
</dbReference>
<dbReference type="SUPFAM" id="SSF46626">
    <property type="entry name" value="Cytochrome c"/>
    <property type="match status" value="1"/>
</dbReference>
<sequence length="1043" mass="117624">MCHRSLRSGLLLTLLVSCQVAVSRADERVRFNRDIRPILSDKCFACHGPDGQKRQAGLRLDVREGALASGVIAPGKPESSELIRRITTTDPDEHMPPARSKLGDLTPAEVDLLQRWIAQGAEYEAHWAFIPLEPVVVPSVDAPTPIDAFIRAGLAKRGLRQQPEADRTTLIRRLSFDLTGLPPTPEEVTAFVNDSSAEAYERLVDRLLQSPHYGERMAVDWLDVARYADSYGFQVDRERSMWPWRDWVIRAFNRNLPFDQFVTWQLAGDLLPQPTDEQILATAFNRLHQQESEGGSVEEEYRVEYVCDRVQTFATAFLGLTFECARCHDHKFDPVSQAEFYQLFAFFQNIDEAGLYSYFTTSPPTPTLWLTDATARQRLDQLQREIAEQEQQLHLLREVKRPTFDPAAALDRLRRTELELPGELGRFAFDALDGGKFANAVRPDQPATLHGENKLVPGRSGNAVEFTGDDPVNLTIGNFHRHEPFSVSLWLKTPNFKQRAVVFHRSRAWTDAASRGYELLLEEGRLKWSLIHFWPGNAISLRTRDPIPLQQWVHVVVASDGSSRAAGLKLFVNGRPAEVEIVRDHLTKDITGGGGDHITLGERFRDRGFAGGQIDDFRVFHRELTALEALAAFDPSAAADICSRQVGQLNDTERELLFQYHLAVFDAEWKQQLERLQAARGALVQFAETIEEIMVMRELPEPKKAFVLARGEYDKPRQEVQAGTPAFLPPFPADAPRNRWGLARWLTDRRHPLTARVTVNRFWQSVFGRGLVKTAEDFGSQGARPVYPELLDWLALSFIDSGWDVKALMKTIVMSHTYRQRSLADPQTMADDPDNDWLARGPRFRLSAEMIRDNALFAAGLLNTAFGGPPVNPYEMSEAFKPAAPTGGDGVYRRSLYTNWRRTGPPPALLAFDAPRRAVCIARRERTDSPLQALILLNGTQYVEAARVLGTRLHRAANGEVHRMIDEGMLRCLSRLPDERERQILRRLYEEQLAYFQAHPAEADALLKIGRAPMDGSLPGPEAAAATLLAQALLNHDECVVKR</sequence>
<keyword evidence="1" id="KW-0732">Signal</keyword>
<organism evidence="5">
    <name type="scientific">Schlesneria paludicola</name>
    <dbReference type="NCBI Taxonomy" id="360056"/>
    <lineage>
        <taxon>Bacteria</taxon>
        <taxon>Pseudomonadati</taxon>
        <taxon>Planctomycetota</taxon>
        <taxon>Planctomycetia</taxon>
        <taxon>Planctomycetales</taxon>
        <taxon>Planctomycetaceae</taxon>
        <taxon>Schlesneria</taxon>
    </lineage>
</organism>
<keyword evidence="3" id="KW-0175">Coiled coil</keyword>
<evidence type="ECO:0000256" key="2">
    <source>
        <dbReference type="ARBA" id="ARBA00023157"/>
    </source>
</evidence>
<dbReference type="PANTHER" id="PTHR35889">
    <property type="entry name" value="CYCLOINULO-OLIGOSACCHARIDE FRUCTANOTRANSFERASE-RELATED"/>
    <property type="match status" value="1"/>
</dbReference>
<dbReference type="Pfam" id="PF07587">
    <property type="entry name" value="PSD1"/>
    <property type="match status" value="1"/>
</dbReference>
<proteinExistence type="predicted"/>
<dbReference type="Pfam" id="PF13385">
    <property type="entry name" value="Laminin_G_3"/>
    <property type="match status" value="1"/>
</dbReference>
<dbReference type="Pfam" id="PF07635">
    <property type="entry name" value="PSCyt1"/>
    <property type="match status" value="1"/>
</dbReference>
<evidence type="ECO:0000259" key="4">
    <source>
        <dbReference type="SMART" id="SM00560"/>
    </source>
</evidence>
<dbReference type="SUPFAM" id="SSF49899">
    <property type="entry name" value="Concanavalin A-like lectins/glucanases"/>
    <property type="match status" value="1"/>
</dbReference>
<protein>
    <submittedName>
        <fullName evidence="5">DUF1549 domain-containing protein</fullName>
    </submittedName>
</protein>
<evidence type="ECO:0000256" key="3">
    <source>
        <dbReference type="SAM" id="Coils"/>
    </source>
</evidence>
<dbReference type="InterPro" id="IPR013320">
    <property type="entry name" value="ConA-like_dom_sf"/>
</dbReference>
<dbReference type="InterPro" id="IPR011444">
    <property type="entry name" value="DUF1549"/>
</dbReference>
<dbReference type="PANTHER" id="PTHR35889:SF3">
    <property type="entry name" value="F-BOX DOMAIN-CONTAINING PROTEIN"/>
    <property type="match status" value="1"/>
</dbReference>
<evidence type="ECO:0000313" key="5">
    <source>
        <dbReference type="EMBL" id="HGT39388.1"/>
    </source>
</evidence>
<dbReference type="InterPro" id="IPR022655">
    <property type="entry name" value="DUF1553"/>
</dbReference>
<dbReference type="Pfam" id="PF07583">
    <property type="entry name" value="PSCyt2"/>
    <property type="match status" value="1"/>
</dbReference>
<dbReference type="InterPro" id="IPR011429">
    <property type="entry name" value="Cyt_c_Planctomycete-type"/>
</dbReference>
<comment type="caution">
    <text evidence="5">The sequence shown here is derived from an EMBL/GenBank/DDBJ whole genome shotgun (WGS) entry which is preliminary data.</text>
</comment>
<dbReference type="PROSITE" id="PS51257">
    <property type="entry name" value="PROKAR_LIPOPROTEIN"/>
    <property type="match status" value="1"/>
</dbReference>
<dbReference type="InterPro" id="IPR006558">
    <property type="entry name" value="LamG-like"/>
</dbReference>
<gene>
    <name evidence="5" type="ORF">ENS64_09035</name>
</gene>
<dbReference type="GO" id="GO:0020037">
    <property type="term" value="F:heme binding"/>
    <property type="evidence" value="ECO:0007669"/>
    <property type="project" value="InterPro"/>
</dbReference>
<accession>A0A7C4QR63</accession>
<dbReference type="InterPro" id="IPR036909">
    <property type="entry name" value="Cyt_c-like_dom_sf"/>
</dbReference>
<dbReference type="AlphaFoldDB" id="A0A7C4QR63"/>
<keyword evidence="2" id="KW-1015">Disulfide bond</keyword>
<reference evidence="5" key="1">
    <citation type="journal article" date="2020" name="mSystems">
        <title>Genome- and Community-Level Interaction Insights into Carbon Utilization and Element Cycling Functions of Hydrothermarchaeota in Hydrothermal Sediment.</title>
        <authorList>
            <person name="Zhou Z."/>
            <person name="Liu Y."/>
            <person name="Xu W."/>
            <person name="Pan J."/>
            <person name="Luo Z.H."/>
            <person name="Li M."/>
        </authorList>
    </citation>
    <scope>NUCLEOTIDE SEQUENCE [LARGE SCALE GENOMIC DNA]</scope>
    <source>
        <strain evidence="5">SpSt-508</strain>
    </source>
</reference>
<dbReference type="Gene3D" id="2.60.120.200">
    <property type="match status" value="1"/>
</dbReference>
<dbReference type="Gene3D" id="1.10.760.10">
    <property type="entry name" value="Cytochrome c-like domain"/>
    <property type="match status" value="1"/>
</dbReference>
<name>A0A7C4QR63_9PLAN</name>
<dbReference type="SMART" id="SM00560">
    <property type="entry name" value="LamGL"/>
    <property type="match status" value="1"/>
</dbReference>
<dbReference type="GO" id="GO:0009055">
    <property type="term" value="F:electron transfer activity"/>
    <property type="evidence" value="ECO:0007669"/>
    <property type="project" value="InterPro"/>
</dbReference>